<evidence type="ECO:0000313" key="2">
    <source>
        <dbReference type="EMBL" id="KAL2785178.1"/>
    </source>
</evidence>
<sequence>MNETVESYMIAPDGDVTLVIRNPNEFFSDWPAAAKETTEAQTQTQTPAAKQATNVSSTTNLEDEIELEIVTPPHVAEVRFQVSSAHLILASPYFKSSLTGPWKEAQALEANQNVELDCPSFDTESTLIFLRIVHAQPWELPDTVEADLLAKLAVVGDYYGCQRLVKYHAAKWVVCVDRTSEIDERRELAVGLWNSWFFQHSQNFSAYSSLIIQQARSTITPLGLPIPSTVINGLNNRLVEELKRIFHRIDDERQKMLIDDQRCTQACRIFRIGVLYYHLQSHNMLNAKPPYEGLSLKKVVNGIKNSHVPWWKEAYPRTECAKTAPRHSCRYSTGIEGFFVFLDYRVTGLALDQFPAWYACCVLHTGFYANKFAVDSRHDRTDIRGTSIGEGYG</sequence>
<organism evidence="2 3">
    <name type="scientific">Aspergillus keveii</name>
    <dbReference type="NCBI Taxonomy" id="714993"/>
    <lineage>
        <taxon>Eukaryota</taxon>
        <taxon>Fungi</taxon>
        <taxon>Dikarya</taxon>
        <taxon>Ascomycota</taxon>
        <taxon>Pezizomycotina</taxon>
        <taxon>Eurotiomycetes</taxon>
        <taxon>Eurotiomycetidae</taxon>
        <taxon>Eurotiales</taxon>
        <taxon>Aspergillaceae</taxon>
        <taxon>Aspergillus</taxon>
        <taxon>Aspergillus subgen. Nidulantes</taxon>
    </lineage>
</organism>
<feature type="compositionally biased region" description="Low complexity" evidence="1">
    <location>
        <begin position="35"/>
        <end position="53"/>
    </location>
</feature>
<dbReference type="EMBL" id="JBFTWV010000153">
    <property type="protein sequence ID" value="KAL2785178.1"/>
    <property type="molecule type" value="Genomic_DNA"/>
</dbReference>
<feature type="region of interest" description="Disordered" evidence="1">
    <location>
        <begin position="35"/>
        <end position="57"/>
    </location>
</feature>
<proteinExistence type="predicted"/>
<dbReference type="Proteomes" id="UP001610563">
    <property type="component" value="Unassembled WGS sequence"/>
</dbReference>
<evidence type="ECO:0008006" key="4">
    <source>
        <dbReference type="Google" id="ProtNLM"/>
    </source>
</evidence>
<dbReference type="SUPFAM" id="SSF54695">
    <property type="entry name" value="POZ domain"/>
    <property type="match status" value="1"/>
</dbReference>
<evidence type="ECO:0000313" key="3">
    <source>
        <dbReference type="Proteomes" id="UP001610563"/>
    </source>
</evidence>
<dbReference type="Gene3D" id="3.30.710.10">
    <property type="entry name" value="Potassium Channel Kv1.1, Chain A"/>
    <property type="match status" value="1"/>
</dbReference>
<reference evidence="2 3" key="1">
    <citation type="submission" date="2024-07" db="EMBL/GenBank/DDBJ databases">
        <title>Section-level genome sequencing and comparative genomics of Aspergillus sections Usti and Cavernicolus.</title>
        <authorList>
            <consortium name="Lawrence Berkeley National Laboratory"/>
            <person name="Nybo J.L."/>
            <person name="Vesth T.C."/>
            <person name="Theobald S."/>
            <person name="Frisvad J.C."/>
            <person name="Larsen T.O."/>
            <person name="Kjaerboelling I."/>
            <person name="Rothschild-Mancinelli K."/>
            <person name="Lyhne E.K."/>
            <person name="Kogle M.E."/>
            <person name="Barry K."/>
            <person name="Clum A."/>
            <person name="Na H."/>
            <person name="Ledsgaard L."/>
            <person name="Lin J."/>
            <person name="Lipzen A."/>
            <person name="Kuo A."/>
            <person name="Riley R."/>
            <person name="Mondo S."/>
            <person name="Labutti K."/>
            <person name="Haridas S."/>
            <person name="Pangalinan J."/>
            <person name="Salamov A.A."/>
            <person name="Simmons B.A."/>
            <person name="Magnuson J.K."/>
            <person name="Chen J."/>
            <person name="Drula E."/>
            <person name="Henrissat B."/>
            <person name="Wiebenga A."/>
            <person name="Lubbers R.J."/>
            <person name="Gomes A.C."/>
            <person name="Makela M.R."/>
            <person name="Stajich J."/>
            <person name="Grigoriev I.V."/>
            <person name="Mortensen U.H."/>
            <person name="De Vries R.P."/>
            <person name="Baker S.E."/>
            <person name="Andersen M.R."/>
        </authorList>
    </citation>
    <scope>NUCLEOTIDE SEQUENCE [LARGE SCALE GENOMIC DNA]</scope>
    <source>
        <strain evidence="2 3">CBS 209.92</strain>
    </source>
</reference>
<keyword evidence="3" id="KW-1185">Reference proteome</keyword>
<evidence type="ECO:0000256" key="1">
    <source>
        <dbReference type="SAM" id="MobiDB-lite"/>
    </source>
</evidence>
<dbReference type="InterPro" id="IPR011333">
    <property type="entry name" value="SKP1/BTB/POZ_sf"/>
</dbReference>
<comment type="caution">
    <text evidence="2">The sequence shown here is derived from an EMBL/GenBank/DDBJ whole genome shotgun (WGS) entry which is preliminary data.</text>
</comment>
<gene>
    <name evidence="2" type="ORF">BJX66DRAFT_343351</name>
</gene>
<name>A0ABR4FPK0_9EURO</name>
<protein>
    <recommendedName>
        <fullName evidence="4">BTB domain-containing protein</fullName>
    </recommendedName>
</protein>
<accession>A0ABR4FPK0</accession>